<dbReference type="InterPro" id="IPR014710">
    <property type="entry name" value="RmlC-like_jellyroll"/>
</dbReference>
<dbReference type="Gene3D" id="2.60.120.10">
    <property type="entry name" value="Jelly Rolls"/>
    <property type="match status" value="1"/>
</dbReference>
<dbReference type="Pfam" id="PF00027">
    <property type="entry name" value="cNMP_binding"/>
    <property type="match status" value="1"/>
</dbReference>
<gene>
    <name evidence="5" type="ORF">GCM10022278_29300</name>
</gene>
<dbReference type="InterPro" id="IPR000595">
    <property type="entry name" value="cNMP-bd_dom"/>
</dbReference>
<dbReference type="SMART" id="SM00419">
    <property type="entry name" value="HTH_CRP"/>
    <property type="match status" value="1"/>
</dbReference>
<evidence type="ECO:0000313" key="5">
    <source>
        <dbReference type="EMBL" id="GAA3969720.1"/>
    </source>
</evidence>
<evidence type="ECO:0000313" key="6">
    <source>
        <dbReference type="Proteomes" id="UP001501337"/>
    </source>
</evidence>
<organism evidence="5 6">
    <name type="scientific">Allohahella marinimesophila</name>
    <dbReference type="NCBI Taxonomy" id="1054972"/>
    <lineage>
        <taxon>Bacteria</taxon>
        <taxon>Pseudomonadati</taxon>
        <taxon>Pseudomonadota</taxon>
        <taxon>Gammaproteobacteria</taxon>
        <taxon>Oceanospirillales</taxon>
        <taxon>Hahellaceae</taxon>
        <taxon>Allohahella</taxon>
    </lineage>
</organism>
<keyword evidence="6" id="KW-1185">Reference proteome</keyword>
<dbReference type="Gene3D" id="1.10.10.10">
    <property type="entry name" value="Winged helix-like DNA-binding domain superfamily/Winged helix DNA-binding domain"/>
    <property type="match status" value="1"/>
</dbReference>
<sequence>MPRQLVPIIFITDTMSCIVEKFSHFIALTPEEVDTLKHLEKEECAYKKREVIFSQDRQVENLYVIKEGLAISYCEHSDGGRIVLNFHFPGDLVNAMTLGLGESPYSLMAVTDSVLCPFPKAGFSELFSQSARLTSLIYAFGMLDNTVLIDRLRAIGRMSAENRLALLILQIHARLNLFSDHETLEFDAPISQEIMADAVGLTPVYVNRILSNFREQGLLSFRSRRVVIHDKAALLAMSEFKDRYYNLDISWLPREGVAAEDNIDRKQSH</sequence>
<evidence type="ECO:0000256" key="2">
    <source>
        <dbReference type="ARBA" id="ARBA00023125"/>
    </source>
</evidence>
<keyword evidence="3" id="KW-0804">Transcription</keyword>
<dbReference type="PANTHER" id="PTHR24567">
    <property type="entry name" value="CRP FAMILY TRANSCRIPTIONAL REGULATORY PROTEIN"/>
    <property type="match status" value="1"/>
</dbReference>
<evidence type="ECO:0000256" key="1">
    <source>
        <dbReference type="ARBA" id="ARBA00023015"/>
    </source>
</evidence>
<dbReference type="EMBL" id="BAABBO010000012">
    <property type="protein sequence ID" value="GAA3969720.1"/>
    <property type="molecule type" value="Genomic_DNA"/>
</dbReference>
<dbReference type="Proteomes" id="UP001501337">
    <property type="component" value="Unassembled WGS sequence"/>
</dbReference>
<accession>A0ABP7PSE5</accession>
<comment type="caution">
    <text evidence="5">The sequence shown here is derived from an EMBL/GenBank/DDBJ whole genome shotgun (WGS) entry which is preliminary data.</text>
</comment>
<dbReference type="InterPro" id="IPR012318">
    <property type="entry name" value="HTH_CRP"/>
</dbReference>
<dbReference type="SMART" id="SM00100">
    <property type="entry name" value="cNMP"/>
    <property type="match status" value="1"/>
</dbReference>
<dbReference type="PANTHER" id="PTHR24567:SF26">
    <property type="entry name" value="REGULATORY PROTEIN YEIL"/>
    <property type="match status" value="1"/>
</dbReference>
<dbReference type="InterPro" id="IPR018490">
    <property type="entry name" value="cNMP-bd_dom_sf"/>
</dbReference>
<proteinExistence type="predicted"/>
<dbReference type="SUPFAM" id="SSF46785">
    <property type="entry name" value="Winged helix' DNA-binding domain"/>
    <property type="match status" value="1"/>
</dbReference>
<evidence type="ECO:0000259" key="4">
    <source>
        <dbReference type="PROSITE" id="PS51063"/>
    </source>
</evidence>
<protein>
    <recommendedName>
        <fullName evidence="4">HTH crp-type domain-containing protein</fullName>
    </recommendedName>
</protein>
<keyword evidence="2" id="KW-0238">DNA-binding</keyword>
<reference evidence="6" key="1">
    <citation type="journal article" date="2019" name="Int. J. Syst. Evol. Microbiol.">
        <title>The Global Catalogue of Microorganisms (GCM) 10K type strain sequencing project: providing services to taxonomists for standard genome sequencing and annotation.</title>
        <authorList>
            <consortium name="The Broad Institute Genomics Platform"/>
            <consortium name="The Broad Institute Genome Sequencing Center for Infectious Disease"/>
            <person name="Wu L."/>
            <person name="Ma J."/>
        </authorList>
    </citation>
    <scope>NUCLEOTIDE SEQUENCE [LARGE SCALE GENOMIC DNA]</scope>
    <source>
        <strain evidence="6">JCM 17555</strain>
    </source>
</reference>
<dbReference type="RefSeq" id="WP_344807670.1">
    <property type="nucleotide sequence ID" value="NZ_BAABBO010000012.1"/>
</dbReference>
<dbReference type="Pfam" id="PF13545">
    <property type="entry name" value="HTH_Crp_2"/>
    <property type="match status" value="1"/>
</dbReference>
<keyword evidence="1" id="KW-0805">Transcription regulation</keyword>
<dbReference type="InterPro" id="IPR036388">
    <property type="entry name" value="WH-like_DNA-bd_sf"/>
</dbReference>
<dbReference type="SUPFAM" id="SSF51206">
    <property type="entry name" value="cAMP-binding domain-like"/>
    <property type="match status" value="1"/>
</dbReference>
<name>A0ABP7PSE5_9GAMM</name>
<dbReference type="CDD" id="cd00038">
    <property type="entry name" value="CAP_ED"/>
    <property type="match status" value="1"/>
</dbReference>
<dbReference type="InterPro" id="IPR036390">
    <property type="entry name" value="WH_DNA-bd_sf"/>
</dbReference>
<dbReference type="InterPro" id="IPR050397">
    <property type="entry name" value="Env_Response_Regulators"/>
</dbReference>
<feature type="domain" description="HTH crp-type" evidence="4">
    <location>
        <begin position="158"/>
        <end position="232"/>
    </location>
</feature>
<evidence type="ECO:0000256" key="3">
    <source>
        <dbReference type="ARBA" id="ARBA00023163"/>
    </source>
</evidence>
<dbReference type="PROSITE" id="PS51063">
    <property type="entry name" value="HTH_CRP_2"/>
    <property type="match status" value="1"/>
</dbReference>